<dbReference type="EMBL" id="UOFL01000002">
    <property type="protein sequence ID" value="VAW70727.1"/>
    <property type="molecule type" value="Genomic_DNA"/>
</dbReference>
<feature type="compositionally biased region" description="Low complexity" evidence="1">
    <location>
        <begin position="275"/>
        <end position="284"/>
    </location>
</feature>
<accession>A0A3B0Y5C4</accession>
<dbReference type="InterPro" id="IPR026443">
    <property type="entry name" value="Rhombo_lipo"/>
</dbReference>
<evidence type="ECO:0000256" key="1">
    <source>
        <dbReference type="SAM" id="MobiDB-lite"/>
    </source>
</evidence>
<proteinExistence type="predicted"/>
<organism evidence="2">
    <name type="scientific">hydrothermal vent metagenome</name>
    <dbReference type="NCBI Taxonomy" id="652676"/>
    <lineage>
        <taxon>unclassified sequences</taxon>
        <taxon>metagenomes</taxon>
        <taxon>ecological metagenomes</taxon>
    </lineage>
</organism>
<protein>
    <recommendedName>
        <fullName evidence="3">Rhombotarget lipoprotein</fullName>
    </recommendedName>
</protein>
<feature type="compositionally biased region" description="Basic and acidic residues" evidence="1">
    <location>
        <begin position="292"/>
        <end position="313"/>
    </location>
</feature>
<feature type="region of interest" description="Disordered" evidence="1">
    <location>
        <begin position="268"/>
        <end position="313"/>
    </location>
</feature>
<dbReference type="PROSITE" id="PS51257">
    <property type="entry name" value="PROKAR_LIPOPROTEIN"/>
    <property type="match status" value="1"/>
</dbReference>
<name>A0A3B0Y5C4_9ZZZZ</name>
<dbReference type="AlphaFoldDB" id="A0A3B0Y5C4"/>
<evidence type="ECO:0008006" key="3">
    <source>
        <dbReference type="Google" id="ProtNLM"/>
    </source>
</evidence>
<evidence type="ECO:0000313" key="2">
    <source>
        <dbReference type="EMBL" id="VAW70727.1"/>
    </source>
</evidence>
<reference evidence="2" key="1">
    <citation type="submission" date="2018-06" db="EMBL/GenBank/DDBJ databases">
        <authorList>
            <person name="Zhirakovskaya E."/>
        </authorList>
    </citation>
    <scope>NUCLEOTIDE SEQUENCE</scope>
</reference>
<dbReference type="NCBIfam" id="TIGR04179">
    <property type="entry name" value="rhombo_lipo"/>
    <property type="match status" value="1"/>
</dbReference>
<sequence length="313" mass="35036">MFKVKSRKQRLVKYSAIIAVFSIGLSACNTLPVDSAGNHKARSSSSLVGYIYPNGETPAGLATKIPKLTVPVKIGIAFVPEQNGSGVISERVKDQLLRKVRSAFKHHAVVQEIRLLPVNALRSGGGFRELRQVAQRHNIDLVALVSHNQVRAVRHNALSVSYLTIIGAIILPGNSHQVSTLISTAVFDINSGKLLFHAAGKDRVRRQTSAFALAEKNTMISRHSIAKATGDMIASLNTELSKFRTRIRRGSQEADIKYRRNYRGKRVRGAKAESDNYYNRQYQQRDSRRRRNYEGSRRAKREDNLIQDETGKY</sequence>
<gene>
    <name evidence="2" type="ORF">MNBD_GAMMA12-3781</name>
</gene>